<feature type="non-terminal residue" evidence="1">
    <location>
        <position position="1"/>
    </location>
</feature>
<organism evidence="1">
    <name type="scientific">Lepeophtheirus salmonis</name>
    <name type="common">Salmon louse</name>
    <name type="synonym">Caligus salmonis</name>
    <dbReference type="NCBI Taxonomy" id="72036"/>
    <lineage>
        <taxon>Eukaryota</taxon>
        <taxon>Metazoa</taxon>
        <taxon>Ecdysozoa</taxon>
        <taxon>Arthropoda</taxon>
        <taxon>Crustacea</taxon>
        <taxon>Multicrustacea</taxon>
        <taxon>Hexanauplia</taxon>
        <taxon>Copepoda</taxon>
        <taxon>Siphonostomatoida</taxon>
        <taxon>Caligidae</taxon>
        <taxon>Lepeophtheirus</taxon>
    </lineage>
</organism>
<dbReference type="AlphaFoldDB" id="A0A0K2USQ7"/>
<proteinExistence type="predicted"/>
<reference evidence="1" key="1">
    <citation type="submission" date="2014-05" db="EMBL/GenBank/DDBJ databases">
        <authorList>
            <person name="Chronopoulou M."/>
        </authorList>
    </citation>
    <scope>NUCLEOTIDE SEQUENCE</scope>
    <source>
        <tissue evidence="1">Whole organism</tissue>
    </source>
</reference>
<evidence type="ECO:0000313" key="1">
    <source>
        <dbReference type="EMBL" id="CDW40902.1"/>
    </source>
</evidence>
<dbReference type="EMBL" id="HACA01023541">
    <property type="protein sequence ID" value="CDW40902.1"/>
    <property type="molecule type" value="Transcribed_RNA"/>
</dbReference>
<name>A0A0K2USQ7_LEPSM</name>
<accession>A0A0K2USQ7</accession>
<protein>
    <submittedName>
        <fullName evidence="1">Uncharacterized protein</fullName>
    </submittedName>
</protein>
<sequence length="47" mass="5349">PEVTAWEVSPSYNYYGLDVSYTNSLRSSFIGTVQVQELALVRRSDYS</sequence>